<organism evidence="1 2">
    <name type="scientific">Panagrolaimus sp. PS1159</name>
    <dbReference type="NCBI Taxonomy" id="55785"/>
    <lineage>
        <taxon>Eukaryota</taxon>
        <taxon>Metazoa</taxon>
        <taxon>Ecdysozoa</taxon>
        <taxon>Nematoda</taxon>
        <taxon>Chromadorea</taxon>
        <taxon>Rhabditida</taxon>
        <taxon>Tylenchina</taxon>
        <taxon>Panagrolaimomorpha</taxon>
        <taxon>Panagrolaimoidea</taxon>
        <taxon>Panagrolaimidae</taxon>
        <taxon>Panagrolaimus</taxon>
    </lineage>
</organism>
<dbReference type="WBParaSite" id="PS1159_v2.g597.t1">
    <property type="protein sequence ID" value="PS1159_v2.g597.t1"/>
    <property type="gene ID" value="PS1159_v2.g597"/>
</dbReference>
<evidence type="ECO:0000313" key="2">
    <source>
        <dbReference type="WBParaSite" id="PS1159_v2.g597.t1"/>
    </source>
</evidence>
<proteinExistence type="predicted"/>
<name>A0AC35GKE6_9BILA</name>
<protein>
    <submittedName>
        <fullName evidence="2">Uncharacterized protein</fullName>
    </submittedName>
</protein>
<accession>A0AC35GKE6</accession>
<reference evidence="2" key="1">
    <citation type="submission" date="2022-11" db="UniProtKB">
        <authorList>
            <consortium name="WormBaseParasite"/>
        </authorList>
    </citation>
    <scope>IDENTIFICATION</scope>
</reference>
<evidence type="ECO:0000313" key="1">
    <source>
        <dbReference type="Proteomes" id="UP000887580"/>
    </source>
</evidence>
<dbReference type="Proteomes" id="UP000887580">
    <property type="component" value="Unplaced"/>
</dbReference>
<sequence length="242" mass="26231">MFEEVRRCNENFNKAEKRGLNIGGSSKYESCEEETSSAATTTSPSTKSGSDATYAEFTFPSTDASTSKESISSSGSVGSLLYNTYEPVDLSRALIDMTKEHIYDNYGSSKCESSKEETSSAATTSTSSTKSGSDETYVSLPLIDASTSKDSISSKSSITNLSSASVDSFFCNNYEPIDSSRPLISVGSYLSNNYEPVDTSRSLIDMTKEYIYENSGSLKNMYDNIENFVSPLPYAGSPPTYQ</sequence>